<dbReference type="EMBL" id="CM000581">
    <property type="protein sequence ID" value="EWG43215.1"/>
    <property type="molecule type" value="Genomic_DNA"/>
</dbReference>
<dbReference type="VEuPathDB" id="FungiDB:FVEG_15542"/>
<reference evidence="2 3" key="1">
    <citation type="journal article" date="2010" name="Nature">
        <title>Comparative genomics reveals mobile pathogenicity chromosomes in Fusarium.</title>
        <authorList>
            <person name="Ma L.J."/>
            <person name="van der Does H.C."/>
            <person name="Borkovich K.A."/>
            <person name="Coleman J.J."/>
            <person name="Daboussi M.J."/>
            <person name="Di Pietro A."/>
            <person name="Dufresne M."/>
            <person name="Freitag M."/>
            <person name="Grabherr M."/>
            <person name="Henrissat B."/>
            <person name="Houterman P.M."/>
            <person name="Kang S."/>
            <person name="Shim W.B."/>
            <person name="Woloshuk C."/>
            <person name="Xie X."/>
            <person name="Xu J.R."/>
            <person name="Antoniw J."/>
            <person name="Baker S.E."/>
            <person name="Bluhm B.H."/>
            <person name="Breakspear A."/>
            <person name="Brown D.W."/>
            <person name="Butchko R.A."/>
            <person name="Chapman S."/>
            <person name="Coulson R."/>
            <person name="Coutinho P.M."/>
            <person name="Danchin E.G."/>
            <person name="Diener A."/>
            <person name="Gale L.R."/>
            <person name="Gardiner D.M."/>
            <person name="Goff S."/>
            <person name="Hammond-Kosack K.E."/>
            <person name="Hilburn K."/>
            <person name="Hua-Van A."/>
            <person name="Jonkers W."/>
            <person name="Kazan K."/>
            <person name="Kodira C.D."/>
            <person name="Koehrsen M."/>
            <person name="Kumar L."/>
            <person name="Lee Y.H."/>
            <person name="Li L."/>
            <person name="Manners J.M."/>
            <person name="Miranda-Saavedra D."/>
            <person name="Mukherjee M."/>
            <person name="Park G."/>
            <person name="Park J."/>
            <person name="Park S.Y."/>
            <person name="Proctor R.H."/>
            <person name="Regev A."/>
            <person name="Ruiz-Roldan M.C."/>
            <person name="Sain D."/>
            <person name="Sakthikumar S."/>
            <person name="Sykes S."/>
            <person name="Schwartz D.C."/>
            <person name="Turgeon B.G."/>
            <person name="Wapinski I."/>
            <person name="Yoder O."/>
            <person name="Young S."/>
            <person name="Zeng Q."/>
            <person name="Zhou S."/>
            <person name="Galagan J."/>
            <person name="Cuomo C.A."/>
            <person name="Kistler H.C."/>
            <person name="Rep M."/>
        </authorList>
    </citation>
    <scope>NUCLEOTIDE SEQUENCE [LARGE SCALE GENOMIC DNA]</scope>
    <source>
        <strain evidence="3">M3125 / FGSC 7600</strain>
    </source>
</reference>
<keyword evidence="3" id="KW-1185">Reference proteome</keyword>
<protein>
    <submittedName>
        <fullName evidence="2">Uncharacterized protein</fullName>
    </submittedName>
</protein>
<dbReference type="Proteomes" id="UP000009096">
    <property type="component" value="Chromosome 4"/>
</dbReference>
<dbReference type="RefSeq" id="XP_018749406.1">
    <property type="nucleotide sequence ID" value="XM_018904680.1"/>
</dbReference>
<evidence type="ECO:0000313" key="2">
    <source>
        <dbReference type="EMBL" id="EWG43215.1"/>
    </source>
</evidence>
<organism evidence="2 3">
    <name type="scientific">Gibberella moniliformis (strain M3125 / FGSC 7600)</name>
    <name type="common">Maize ear and stalk rot fungus</name>
    <name type="synonym">Fusarium verticillioides</name>
    <dbReference type="NCBI Taxonomy" id="334819"/>
    <lineage>
        <taxon>Eukaryota</taxon>
        <taxon>Fungi</taxon>
        <taxon>Dikarya</taxon>
        <taxon>Ascomycota</taxon>
        <taxon>Pezizomycotina</taxon>
        <taxon>Sordariomycetes</taxon>
        <taxon>Hypocreomycetidae</taxon>
        <taxon>Hypocreales</taxon>
        <taxon>Nectriaceae</taxon>
        <taxon>Fusarium</taxon>
        <taxon>Fusarium fujikuroi species complex</taxon>
    </lineage>
</organism>
<proteinExistence type="predicted"/>
<dbReference type="GeneID" id="30072418"/>
<dbReference type="KEGG" id="fvr:FVEG_15542"/>
<evidence type="ECO:0000313" key="3">
    <source>
        <dbReference type="Proteomes" id="UP000009096"/>
    </source>
</evidence>
<name>W7M6M9_GIBM7</name>
<dbReference type="AlphaFoldDB" id="W7M6M9"/>
<sequence length="121" mass="13740">MQSTALAGSPHSTLSRAELRPFTYIIYGLTTSETIYLLCKSVYLARQHLPFGLELRYDPFSIYRWSPRPSSPRGSISLPELDGPRLLGRETRGFQGQEDGMPGVESQHILNLYRTQQSLCY</sequence>
<accession>W7M6M9</accession>
<feature type="region of interest" description="Disordered" evidence="1">
    <location>
        <begin position="68"/>
        <end position="103"/>
    </location>
</feature>
<gene>
    <name evidence="2" type="ORF">FVEG_15542</name>
</gene>
<evidence type="ECO:0000256" key="1">
    <source>
        <dbReference type="SAM" id="MobiDB-lite"/>
    </source>
</evidence>
<feature type="compositionally biased region" description="Low complexity" evidence="1">
    <location>
        <begin position="68"/>
        <end position="77"/>
    </location>
</feature>
<dbReference type="EMBL" id="DS022246">
    <property type="protein sequence ID" value="EWG43215.1"/>
    <property type="molecule type" value="Genomic_DNA"/>
</dbReference>